<evidence type="ECO:0000313" key="2">
    <source>
        <dbReference type="EMBL" id="TDN84511.1"/>
    </source>
</evidence>
<reference evidence="2 3" key="1">
    <citation type="submission" date="2019-03" db="EMBL/GenBank/DDBJ databases">
        <title>Genomic Encyclopedia of Type Strains, Phase IV (KMG-IV): sequencing the most valuable type-strain genomes for metagenomic binning, comparative biology and taxonomic classification.</title>
        <authorList>
            <person name="Goeker M."/>
        </authorList>
    </citation>
    <scope>NUCLEOTIDE SEQUENCE [LARGE SCALE GENOMIC DNA]</scope>
    <source>
        <strain evidence="2 3">DSM 25059</strain>
    </source>
</reference>
<dbReference type="Proteomes" id="UP000295493">
    <property type="component" value="Unassembled WGS sequence"/>
</dbReference>
<protein>
    <recommendedName>
        <fullName evidence="4">DUF1178 family protein</fullName>
    </recommendedName>
</protein>
<evidence type="ECO:0000313" key="3">
    <source>
        <dbReference type="Proteomes" id="UP000295493"/>
    </source>
</evidence>
<dbReference type="RefSeq" id="WP_133494902.1">
    <property type="nucleotide sequence ID" value="NZ_BMLU01000003.1"/>
</dbReference>
<sequence length="153" mass="16204">MIVFDLKCGTGHVFESWFASSEAYAEQQQSGLIACPLCGDSSVEKAVMAPNIAAKGNRRENLPAAPKQEGEAPPPEAVKQALAMLAEAQKKALEKSQWVGTAFTDRARAMHSGEEAAAPIHGQATIEQARALIDEGVEVAPLPFPVVPPSARN</sequence>
<keyword evidence="3" id="KW-1185">Reference proteome</keyword>
<proteinExistence type="predicted"/>
<organism evidence="2 3">
    <name type="scientific">Stakelama pacifica</name>
    <dbReference type="NCBI Taxonomy" id="517720"/>
    <lineage>
        <taxon>Bacteria</taxon>
        <taxon>Pseudomonadati</taxon>
        <taxon>Pseudomonadota</taxon>
        <taxon>Alphaproteobacteria</taxon>
        <taxon>Sphingomonadales</taxon>
        <taxon>Sphingomonadaceae</taxon>
        <taxon>Stakelama</taxon>
    </lineage>
</organism>
<feature type="region of interest" description="Disordered" evidence="1">
    <location>
        <begin position="52"/>
        <end position="77"/>
    </location>
</feature>
<evidence type="ECO:0000256" key="1">
    <source>
        <dbReference type="SAM" id="MobiDB-lite"/>
    </source>
</evidence>
<name>A0A4R6FRY4_9SPHN</name>
<accession>A0A4R6FRY4</accession>
<dbReference type="OrthoDB" id="9799894at2"/>
<evidence type="ECO:0008006" key="4">
    <source>
        <dbReference type="Google" id="ProtNLM"/>
    </source>
</evidence>
<dbReference type="AlphaFoldDB" id="A0A4R6FRY4"/>
<dbReference type="EMBL" id="SNWD01000003">
    <property type="protein sequence ID" value="TDN84511.1"/>
    <property type="molecule type" value="Genomic_DNA"/>
</dbReference>
<dbReference type="Pfam" id="PF06676">
    <property type="entry name" value="DUF1178"/>
    <property type="match status" value="1"/>
</dbReference>
<gene>
    <name evidence="2" type="ORF">EV664_103156</name>
</gene>
<comment type="caution">
    <text evidence="2">The sequence shown here is derived from an EMBL/GenBank/DDBJ whole genome shotgun (WGS) entry which is preliminary data.</text>
</comment>
<dbReference type="InterPro" id="IPR009562">
    <property type="entry name" value="DUF1178"/>
</dbReference>
<dbReference type="PIRSF" id="PIRSF032131">
    <property type="entry name" value="UCP032131"/>
    <property type="match status" value="1"/>
</dbReference>